<dbReference type="Proteomes" id="UP001207252">
    <property type="component" value="Unassembled WGS sequence"/>
</dbReference>
<accession>A0ABT3BPR3</accession>
<protein>
    <submittedName>
        <fullName evidence="1">Uncharacterized protein</fullName>
    </submittedName>
</protein>
<organism evidence="1 2">
    <name type="scientific">Ureaplasma zalophigenitalium</name>
    <dbReference type="NCBI Taxonomy" id="907723"/>
    <lineage>
        <taxon>Bacteria</taxon>
        <taxon>Bacillati</taxon>
        <taxon>Mycoplasmatota</taxon>
        <taxon>Mycoplasmoidales</taxon>
        <taxon>Mycoplasmoidaceae</taxon>
        <taxon>Ureaplasma</taxon>
    </lineage>
</organism>
<evidence type="ECO:0000313" key="1">
    <source>
        <dbReference type="EMBL" id="MCV3754240.1"/>
    </source>
</evidence>
<dbReference type="RefSeq" id="WP_263818044.1">
    <property type="nucleotide sequence ID" value="NZ_JAOXHJ010000006.1"/>
</dbReference>
<gene>
    <name evidence="1" type="ORF">OF365_02530</name>
</gene>
<dbReference type="NCBIfam" id="NF045770">
    <property type="entry name" value="MPN403_MG284_C"/>
    <property type="match status" value="1"/>
</dbReference>
<name>A0ABT3BPR3_9BACT</name>
<dbReference type="EMBL" id="JAOXHJ010000006">
    <property type="protein sequence ID" value="MCV3754240.1"/>
    <property type="molecule type" value="Genomic_DNA"/>
</dbReference>
<comment type="caution">
    <text evidence="1">The sequence shown here is derived from an EMBL/GenBank/DDBJ whole genome shotgun (WGS) entry which is preliminary data.</text>
</comment>
<reference evidence="1 2" key="1">
    <citation type="journal article" date="2020" name="Int. J. Syst. Evol. Microbiol.">
        <title>Ureaplasma miroungigenitalium sp. nov. isolated from northern elephant seals (Mirounga angustirostris) and Ureaplasma zalophigenitalium sp. nov. isolated from California sea lions (Zalophus californianus).</title>
        <authorList>
            <person name="Volokhov D.V."/>
            <person name="Gulland F.M."/>
            <person name="Gao Y."/>
            <person name="Chizhikov V.E."/>
        </authorList>
    </citation>
    <scope>NUCLEOTIDE SEQUENCE [LARGE SCALE GENOMIC DNA]</scope>
    <source>
        <strain evidence="1 2">CSL7644-GEN</strain>
    </source>
</reference>
<sequence length="124" mass="14427">MPVITPKVAQIRTIFQEYKKARHQLKALDIINEYSPSIATNVTQSIKWSKTLVEYTQIILNNMSREGSEILTHLYINEFQAKQLNYSPSSFYVKHKKAVDEFISLLNIYPSFAEKLFPNTPIIF</sequence>
<evidence type="ECO:0000313" key="2">
    <source>
        <dbReference type="Proteomes" id="UP001207252"/>
    </source>
</evidence>
<keyword evidence="2" id="KW-1185">Reference proteome</keyword>
<dbReference type="InterPro" id="IPR058231">
    <property type="entry name" value="MG284-like_C"/>
</dbReference>
<proteinExistence type="predicted"/>